<keyword evidence="6" id="KW-1185">Reference proteome</keyword>
<dbReference type="PROSITE" id="PS51257">
    <property type="entry name" value="PROKAR_LIPOPROTEIN"/>
    <property type="match status" value="1"/>
</dbReference>
<dbReference type="GO" id="GO:0008270">
    <property type="term" value="F:zinc ion binding"/>
    <property type="evidence" value="ECO:0007669"/>
    <property type="project" value="UniProtKB-KW"/>
</dbReference>
<dbReference type="SUPFAM" id="SSF57850">
    <property type="entry name" value="RING/U-box"/>
    <property type="match status" value="1"/>
</dbReference>
<feature type="compositionally biased region" description="Basic and acidic residues" evidence="3">
    <location>
        <begin position="844"/>
        <end position="853"/>
    </location>
</feature>
<dbReference type="Proteomes" id="UP000186817">
    <property type="component" value="Unassembled WGS sequence"/>
</dbReference>
<dbReference type="InterPro" id="IPR011990">
    <property type="entry name" value="TPR-like_helical_dom_sf"/>
</dbReference>
<dbReference type="InterPro" id="IPR001841">
    <property type="entry name" value="Znf_RING"/>
</dbReference>
<feature type="domain" description="RING-type" evidence="4">
    <location>
        <begin position="425"/>
        <end position="460"/>
    </location>
</feature>
<feature type="compositionally biased region" description="Acidic residues" evidence="3">
    <location>
        <begin position="887"/>
        <end position="896"/>
    </location>
</feature>
<keyword evidence="2" id="KW-0863">Zinc-finger</keyword>
<sequence>MAKTRAGRPADPEDFSPISFAGYGCPSAAAHLRDRYLKGLVIEEGAEELTLDPGIRTLNSALAACGAGNEWCWALHLFDQAQQGLHGEPNVVTYNSAIAAVTKADQWRLGLQLFAQLASTRGLQATAVSFTAGLTACARGELWQSALGILAMACAASLETGAMTAGFNAAANACIQAGRWEEGLSVALASPSLDEGSWALAVFACKAGNCWEQALRLLGAMEKAGVQPTVAACSAAIASCDRQWEQALQILVAMQARGPTPNFVVFSAAIGACSNASEWIVAQQLGIRRAPKGSSVSSNSAGRRASCAMAAPVRKTARMLQSLSWRLGRKSCHRLVQEAATEEDFLRRCCMEVLLRSGAMHYSRLARKAAVLVRRRASKALKKSQDRTSSPEDIRLRLLASLPRSWLSATGPVVRLPVVTAADDCCICLVSRADAAFVPCGHGFVCEACALRCSDCPFCRETITEVVGLRRADGQADDRTLGLFISPALQGFARYPRFQLRAILAGMMVPDALDATGNQEFEVSANEQLGLLEDVRRSSMQAGAIPAVISAFERSGQWEWALHVLTACRDMGFHEDLPSLNAAISSLGQRWQRAAELFAGIQAESLQPDIITLAAMTTSFGTSDRWECVLALGRLMQNRLESNVVSAGATITALHRGSQWESAVYALQRMPQTALQPNIVACNAGLGAAERGARAAWDQALSLQEKLRRFGQRLDVVSFNSAASVCSLERRWDVALALLHVVPEASMEAGPVGCNIAIHACEKVGRWREVINTRDAIAAFDAVLDQKLAALRVALMEEHRRLLHVSDFEVAKFEMGSRRSSVESGQSVSRRSSVESGPSGSRRSSMESSREEAPPLALLASSQLETFPRASSQLETFPRAPPSLNDWFEDEPEEPPADIPEHDSNRTGPDLSSSASSLSTSNMKDSTPSSLLPHSADYKHGRCPSETIAKNQSREITGATAELQRATTDPRSACLCGGKLPSRPHLAWCCPSTASHRAHLPMPCDRAQERLFTQVLPEYPAPVQDDPHVARRNLRQALCDVFDQASESVFVATDGSADVGVAAWSAFLPQVNVRVACGLQGEDQTPVRAEVTAIEEVLQAIKDVVAHVAAPCKKIVVACDCKVPWIFVTGVEVRPRDRARVLALETQKTEGSTAHMGSVGGESHQKKLVILGAWDADTHKDINKTGHRCSHGISIDANGEDLVGGSKTKTERLRSGHAGKTKRLILEVNQSGKHAMDVELGAGSVWMMAKLVASATRTRPKDAAVKQGRAPGTWIGIQQIARCVVHPATRWQSNGRRKANDIGVWLRQVIRIRLLICSARLSTGVSDATAEEAYHILSLRHPTSMQCGIGSLQHMLAMDPGNRPAWAAFANHGESRLSVLRAREVWIPTACRRSVTQIAEGSYKHIGGDHERLSIALNFGPRPQQAQHTDTRPRVVTGTIPSQVILNQIQMEKLATEYRFRAKASGIVIRPKSERPFAVPEERSKERAKGAWKDIFGPPGAVEQGAADAVVHNGKTGKSVGTPAAADKGGLAAKRQNGVLDNLPPESWCEFEAWKQLLRPGVADYIKYSSAPDMQVSSLLLLDDSILWDSRREALERKYAIFSRDLKQWGRPSTARLTQPQICLDG</sequence>
<dbReference type="PANTHER" id="PTHR47447">
    <property type="entry name" value="OS03G0856100 PROTEIN"/>
    <property type="match status" value="1"/>
</dbReference>
<keyword evidence="2" id="KW-0862">Zinc</keyword>
<feature type="compositionally biased region" description="Low complexity" evidence="3">
    <location>
        <begin position="822"/>
        <end position="843"/>
    </location>
</feature>
<dbReference type="GO" id="GO:0005737">
    <property type="term" value="C:cytoplasm"/>
    <property type="evidence" value="ECO:0007669"/>
    <property type="project" value="UniProtKB-ARBA"/>
</dbReference>
<keyword evidence="2" id="KW-0479">Metal-binding</keyword>
<evidence type="ECO:0000259" key="4">
    <source>
        <dbReference type="PROSITE" id="PS50089"/>
    </source>
</evidence>
<protein>
    <submittedName>
        <fullName evidence="5">Pentatricopeptide repeat-containing protein, chloroplastic</fullName>
    </submittedName>
</protein>
<feature type="region of interest" description="Disordered" evidence="3">
    <location>
        <begin position="819"/>
        <end position="854"/>
    </location>
</feature>
<proteinExistence type="predicted"/>
<evidence type="ECO:0000313" key="5">
    <source>
        <dbReference type="EMBL" id="OLP86167.1"/>
    </source>
</evidence>
<dbReference type="Pfam" id="PF13812">
    <property type="entry name" value="PPR_3"/>
    <property type="match status" value="1"/>
</dbReference>
<evidence type="ECO:0000256" key="1">
    <source>
        <dbReference type="ARBA" id="ARBA00022737"/>
    </source>
</evidence>
<dbReference type="Pfam" id="PF13920">
    <property type="entry name" value="zf-C3HC4_3"/>
    <property type="match status" value="1"/>
</dbReference>
<evidence type="ECO:0000256" key="2">
    <source>
        <dbReference type="PROSITE-ProRule" id="PRU00175"/>
    </source>
</evidence>
<evidence type="ECO:0000256" key="3">
    <source>
        <dbReference type="SAM" id="MobiDB-lite"/>
    </source>
</evidence>
<evidence type="ECO:0000313" key="6">
    <source>
        <dbReference type="Proteomes" id="UP000186817"/>
    </source>
</evidence>
<dbReference type="PANTHER" id="PTHR47447:SF17">
    <property type="entry name" value="OS12G0638900 PROTEIN"/>
    <property type="match status" value="1"/>
</dbReference>
<keyword evidence="1" id="KW-0677">Repeat</keyword>
<dbReference type="OrthoDB" id="1711136at2759"/>
<reference evidence="5 6" key="1">
    <citation type="submission" date="2016-02" db="EMBL/GenBank/DDBJ databases">
        <title>Genome analysis of coral dinoflagellate symbionts highlights evolutionary adaptations to a symbiotic lifestyle.</title>
        <authorList>
            <person name="Aranda M."/>
            <person name="Li Y."/>
            <person name="Liew Y.J."/>
            <person name="Baumgarten S."/>
            <person name="Simakov O."/>
            <person name="Wilson M."/>
            <person name="Piel J."/>
            <person name="Ashoor H."/>
            <person name="Bougouffa S."/>
            <person name="Bajic V.B."/>
            <person name="Ryu T."/>
            <person name="Ravasi T."/>
            <person name="Bayer T."/>
            <person name="Micklem G."/>
            <person name="Kim H."/>
            <person name="Bhak J."/>
            <person name="Lajeunesse T.C."/>
            <person name="Voolstra C.R."/>
        </authorList>
    </citation>
    <scope>NUCLEOTIDE SEQUENCE [LARGE SCALE GENOMIC DNA]</scope>
    <source>
        <strain evidence="5 6">CCMP2467</strain>
    </source>
</reference>
<dbReference type="EMBL" id="LSRX01000932">
    <property type="protein sequence ID" value="OLP86167.1"/>
    <property type="molecule type" value="Genomic_DNA"/>
</dbReference>
<dbReference type="Gene3D" id="1.25.40.10">
    <property type="entry name" value="Tetratricopeptide repeat domain"/>
    <property type="match status" value="4"/>
</dbReference>
<feature type="compositionally biased region" description="Polar residues" evidence="3">
    <location>
        <begin position="922"/>
        <end position="932"/>
    </location>
</feature>
<dbReference type="PROSITE" id="PS50089">
    <property type="entry name" value="ZF_RING_2"/>
    <property type="match status" value="1"/>
</dbReference>
<gene>
    <name evidence="5" type="ORF">AK812_SmicGene32770</name>
</gene>
<dbReference type="Gene3D" id="3.30.40.10">
    <property type="entry name" value="Zinc/RING finger domain, C3HC4 (zinc finger)"/>
    <property type="match status" value="1"/>
</dbReference>
<organism evidence="5 6">
    <name type="scientific">Symbiodinium microadriaticum</name>
    <name type="common">Dinoflagellate</name>
    <name type="synonym">Zooxanthella microadriatica</name>
    <dbReference type="NCBI Taxonomy" id="2951"/>
    <lineage>
        <taxon>Eukaryota</taxon>
        <taxon>Sar</taxon>
        <taxon>Alveolata</taxon>
        <taxon>Dinophyceae</taxon>
        <taxon>Suessiales</taxon>
        <taxon>Symbiodiniaceae</taxon>
        <taxon>Symbiodinium</taxon>
    </lineage>
</organism>
<comment type="caution">
    <text evidence="5">The sequence shown here is derived from an EMBL/GenBank/DDBJ whole genome shotgun (WGS) entry which is preliminary data.</text>
</comment>
<dbReference type="InterPro" id="IPR002885">
    <property type="entry name" value="PPR_rpt"/>
</dbReference>
<accession>A0A1Q9CTG1</accession>
<feature type="region of interest" description="Disordered" evidence="3">
    <location>
        <begin position="872"/>
        <end position="954"/>
    </location>
</feature>
<feature type="compositionally biased region" description="Low complexity" evidence="3">
    <location>
        <begin position="911"/>
        <end position="921"/>
    </location>
</feature>
<dbReference type="InterPro" id="IPR013083">
    <property type="entry name" value="Znf_RING/FYVE/PHD"/>
</dbReference>
<name>A0A1Q9CTG1_SYMMI</name>